<accession>A0A1Z1C4Y1</accession>
<dbReference type="AlphaFoldDB" id="A0A1Z1C4Y1"/>
<feature type="compositionally biased region" description="Low complexity" evidence="2">
    <location>
        <begin position="51"/>
        <end position="65"/>
    </location>
</feature>
<feature type="region of interest" description="Disordered" evidence="2">
    <location>
        <begin position="318"/>
        <end position="403"/>
    </location>
</feature>
<feature type="compositionally biased region" description="Low complexity" evidence="2">
    <location>
        <begin position="368"/>
        <end position="397"/>
    </location>
</feature>
<dbReference type="EMBL" id="MG777482">
    <property type="protein sequence ID" value="AUW30911.1"/>
    <property type="molecule type" value="Genomic_DNA"/>
</dbReference>
<feature type="region of interest" description="Disordered" evidence="2">
    <location>
        <begin position="46"/>
        <end position="91"/>
    </location>
</feature>
<feature type="compositionally biased region" description="Low complexity" evidence="2">
    <location>
        <begin position="140"/>
        <end position="153"/>
    </location>
</feature>
<dbReference type="EMBL" id="KX264288">
    <property type="protein sequence ID" value="ANM86655.1"/>
    <property type="molecule type" value="Genomic_DNA"/>
</dbReference>
<evidence type="ECO:0000256" key="1">
    <source>
        <dbReference type="ARBA" id="ARBA00023242"/>
    </source>
</evidence>
<dbReference type="PROSITE" id="PS50048">
    <property type="entry name" value="ZN2_CY6_FUNGAL_2"/>
    <property type="match status" value="1"/>
</dbReference>
<feature type="domain" description="Zn(2)-C6 fungal-type" evidence="3">
    <location>
        <begin position="7"/>
        <end position="42"/>
    </location>
</feature>
<reference evidence="4" key="1">
    <citation type="submission" date="2016-05" db="EMBL/GenBank/DDBJ databases">
        <title>Lichen genome sequencing reveals its rich biosynthetic potential.</title>
        <authorList>
            <person name="Bertrand R.L."/>
            <person name="Abdel-Hameed M."/>
            <person name="Sorensen J.L."/>
        </authorList>
    </citation>
    <scope>NUCLEOTIDE SEQUENCE</scope>
</reference>
<evidence type="ECO:0000256" key="2">
    <source>
        <dbReference type="SAM" id="MobiDB-lite"/>
    </source>
</evidence>
<keyword evidence="1" id="KW-0539">Nucleus</keyword>
<dbReference type="SUPFAM" id="SSF57701">
    <property type="entry name" value="Zn2/Cys6 DNA-binding domain"/>
    <property type="match status" value="1"/>
</dbReference>
<evidence type="ECO:0000313" key="4">
    <source>
        <dbReference type="EMBL" id="ANM86655.1"/>
    </source>
</evidence>
<feature type="region of interest" description="Disordered" evidence="2">
    <location>
        <begin position="140"/>
        <end position="160"/>
    </location>
</feature>
<dbReference type="CDD" id="cd00067">
    <property type="entry name" value="GAL4"/>
    <property type="match status" value="1"/>
</dbReference>
<dbReference type="PROSITE" id="PS00463">
    <property type="entry name" value="ZN2_CY6_FUNGAL_1"/>
    <property type="match status" value="1"/>
</dbReference>
<dbReference type="GO" id="GO:0000981">
    <property type="term" value="F:DNA-binding transcription factor activity, RNA polymerase II-specific"/>
    <property type="evidence" value="ECO:0007669"/>
    <property type="project" value="InterPro"/>
</dbReference>
<dbReference type="Gene3D" id="4.10.240.10">
    <property type="entry name" value="Zn(2)-C6 fungal-type DNA-binding domain"/>
    <property type="match status" value="1"/>
</dbReference>
<evidence type="ECO:0000313" key="5">
    <source>
        <dbReference type="EMBL" id="AUW30911.1"/>
    </source>
</evidence>
<reference evidence="5" key="2">
    <citation type="submission" date="2017-12" db="EMBL/GenBank/DDBJ databases">
        <title>Genome Sequencing Reveals a Rich Biosynthetic Potential.</title>
        <authorList>
            <person name="Bertrand R.L."/>
            <person name="Abdel-Hameed M.E."/>
            <person name="Sorensen J.L."/>
        </authorList>
    </citation>
    <scope>NUCLEOTIDE SEQUENCE</scope>
</reference>
<protein>
    <recommendedName>
        <fullName evidence="3">Zn(2)-C6 fungal-type domain-containing protein</fullName>
    </recommendedName>
</protein>
<dbReference type="GO" id="GO:0008270">
    <property type="term" value="F:zinc ion binding"/>
    <property type="evidence" value="ECO:0007669"/>
    <property type="project" value="InterPro"/>
</dbReference>
<proteinExistence type="predicted"/>
<evidence type="ECO:0000259" key="3">
    <source>
        <dbReference type="PROSITE" id="PS50048"/>
    </source>
</evidence>
<dbReference type="InterPro" id="IPR036864">
    <property type="entry name" value="Zn2-C6_fun-type_DNA-bd_sf"/>
</dbReference>
<feature type="compositionally biased region" description="Polar residues" evidence="2">
    <location>
        <begin position="344"/>
        <end position="367"/>
    </location>
</feature>
<name>A0A1Z1C4Y1_CLAUC</name>
<dbReference type="InterPro" id="IPR001138">
    <property type="entry name" value="Zn2Cys6_DnaBD"/>
</dbReference>
<feature type="compositionally biased region" description="Polar residues" evidence="2">
    <location>
        <begin position="318"/>
        <end position="333"/>
    </location>
</feature>
<sequence>MPLRRRACDRCHGQKLRCPRANNKDSRESCARCLNARVVCAYSAPLPTGRPATNSTPSSQSTTQADPAHANHTSEGSGPLDDAISWAPPNRSNLPQFAMDMDFNDGCSWNSSLLNLENPFNSDLGTADATQAAAMDSTYTSTLPTTDSTQSSTAPDPFNNSWADLQDSLWSSPLHAPFNPGSHVDTTLAGLSSQYLPTTPIATPPESTTAAQLFTEGTWAGGLPSLRPRTQIPDVTEVCIGQLSDLNVRLYPVYKASLSFAAAQTVHPGALLSNVCFKTVSAFLQCETTGETAAEGGCKALYEIFQASRSLLDIMHQSQPRNPTLSPPNSSNMHVHGGIDSDDSMSNRSARESSLSDDFSLSTQPPVSSISTNSTHTSENTSANMSPPSATAAGPSPFQKAGENPPDSVMIHLSLACYIRLLQIYHPLTVALRRDKSYCKNIGSGSPASFFELRLVLFVQLITHLLDLLRTAMAVHSSLLGGSPESITAAAEDDLDVRDVGLGDLFKLETGIKNELQLLQMDIQNG</sequence>
<organism evidence="4">
    <name type="scientific">Cladonia uncialis subsp. uncialis</name>
    <dbReference type="NCBI Taxonomy" id="180999"/>
    <lineage>
        <taxon>Eukaryota</taxon>
        <taxon>Fungi</taxon>
        <taxon>Dikarya</taxon>
        <taxon>Ascomycota</taxon>
        <taxon>Pezizomycotina</taxon>
        <taxon>Lecanoromycetes</taxon>
        <taxon>OSLEUM clade</taxon>
        <taxon>Lecanoromycetidae</taxon>
        <taxon>Lecanorales</taxon>
        <taxon>Lecanorineae</taxon>
        <taxon>Cladoniaceae</taxon>
        <taxon>Cladonia</taxon>
    </lineage>
</organism>